<sequence length="321" mass="32734">MIPSEPTSPHQGPVLAPDEAILAIDVGGTDTKSALLDSADQLQGVQRRPTVLRPGEAGDSVVENVVAILGEYRAAWPHKRVRAIGLIAPGLVDERKGVGIFSANLGWRDYPFTERLEAATGLPVTFGHDVGAAGDAEVRIGAARGLADVVVMIIGTGVAGAVFCGGQRILGGGYAGEIGHAEVPGGEPCRCGAHGCLETVGAAGAIARRYAERSGRAVNGAREVLQLQAAGDAQAQAVVDDAVNALAFSICQLAATLGTEAVVIGGGLAQAGEQLFAPLRAAVDERLSFHRRPRLLAASMGQDAGLIGAGLQAQDLLGARP</sequence>
<evidence type="ECO:0000313" key="3">
    <source>
        <dbReference type="Proteomes" id="UP000547458"/>
    </source>
</evidence>
<proteinExistence type="inferred from homology"/>
<dbReference type="InterPro" id="IPR000600">
    <property type="entry name" value="ROK"/>
</dbReference>
<keyword evidence="2" id="KW-0808">Transferase</keyword>
<comment type="similarity">
    <text evidence="1">Belongs to the ROK (NagC/XylR) family.</text>
</comment>
<dbReference type="PANTHER" id="PTHR18964">
    <property type="entry name" value="ROK (REPRESSOR, ORF, KINASE) FAMILY"/>
    <property type="match status" value="1"/>
</dbReference>
<dbReference type="Pfam" id="PF00480">
    <property type="entry name" value="ROK"/>
    <property type="match status" value="1"/>
</dbReference>
<evidence type="ECO:0000256" key="1">
    <source>
        <dbReference type="ARBA" id="ARBA00006479"/>
    </source>
</evidence>
<dbReference type="Proteomes" id="UP000547458">
    <property type="component" value="Unassembled WGS sequence"/>
</dbReference>
<name>A0A846RL37_9MICC</name>
<organism evidence="2 3">
    <name type="scientific">Arthrobacter pigmenti</name>
    <dbReference type="NCBI Taxonomy" id="271432"/>
    <lineage>
        <taxon>Bacteria</taxon>
        <taxon>Bacillati</taxon>
        <taxon>Actinomycetota</taxon>
        <taxon>Actinomycetes</taxon>
        <taxon>Micrococcales</taxon>
        <taxon>Micrococcaceae</taxon>
        <taxon>Arthrobacter</taxon>
    </lineage>
</organism>
<dbReference type="EC" id="2.7.1.2" evidence="2"/>
<protein>
    <submittedName>
        <fullName evidence="2">Glucokinase</fullName>
        <ecNumber evidence="2">2.7.1.2</ecNumber>
    </submittedName>
</protein>
<gene>
    <name evidence="2" type="ORF">BJ994_000060</name>
</gene>
<dbReference type="InterPro" id="IPR043129">
    <property type="entry name" value="ATPase_NBD"/>
</dbReference>
<comment type="caution">
    <text evidence="2">The sequence shown here is derived from an EMBL/GenBank/DDBJ whole genome shotgun (WGS) entry which is preliminary data.</text>
</comment>
<dbReference type="EMBL" id="JAATJL010000001">
    <property type="protein sequence ID" value="NJC20984.1"/>
    <property type="molecule type" value="Genomic_DNA"/>
</dbReference>
<dbReference type="AlphaFoldDB" id="A0A846RL37"/>
<dbReference type="SUPFAM" id="SSF53067">
    <property type="entry name" value="Actin-like ATPase domain"/>
    <property type="match status" value="1"/>
</dbReference>
<keyword evidence="3" id="KW-1185">Reference proteome</keyword>
<reference evidence="2 3" key="1">
    <citation type="submission" date="2020-03" db="EMBL/GenBank/DDBJ databases">
        <title>Sequencing the genomes of 1000 actinobacteria strains.</title>
        <authorList>
            <person name="Klenk H.-P."/>
        </authorList>
    </citation>
    <scope>NUCLEOTIDE SEQUENCE [LARGE SCALE GENOMIC DNA]</scope>
    <source>
        <strain evidence="2 3">DSM 16403</strain>
    </source>
</reference>
<keyword evidence="2" id="KW-0418">Kinase</keyword>
<dbReference type="GO" id="GO:0004340">
    <property type="term" value="F:glucokinase activity"/>
    <property type="evidence" value="ECO:0007669"/>
    <property type="project" value="UniProtKB-EC"/>
</dbReference>
<dbReference type="RefSeq" id="WP_342450196.1">
    <property type="nucleotide sequence ID" value="NZ_JAATJL010000001.1"/>
</dbReference>
<evidence type="ECO:0000313" key="2">
    <source>
        <dbReference type="EMBL" id="NJC20984.1"/>
    </source>
</evidence>
<accession>A0A846RL37</accession>
<dbReference type="Gene3D" id="3.30.420.40">
    <property type="match status" value="2"/>
</dbReference>
<dbReference type="PANTHER" id="PTHR18964:SF169">
    <property type="entry name" value="N-ACETYLMANNOSAMINE KINASE"/>
    <property type="match status" value="1"/>
</dbReference>